<sequence length="179" mass="21067">MELKVLGLGAEYNRFIRTVFLSFSLSSSVMAQGQAKETGFIFNNTILNMKHKVEIRNVFRTYEEVWNLNDIEAWGELFTTDTDFITWSGVWFRSNQVNVENHQKAHDELKEMGQNMTYNLQLESIDLIKDDTALVHATWYWPSFKVEGRIENRKGILTMLMFKNEGEWLIRTTQNTRID</sequence>
<dbReference type="Gene3D" id="3.10.450.50">
    <property type="match status" value="1"/>
</dbReference>
<dbReference type="InterPro" id="IPR032710">
    <property type="entry name" value="NTF2-like_dom_sf"/>
</dbReference>
<dbReference type="Pfam" id="PF14534">
    <property type="entry name" value="DUF4440"/>
    <property type="match status" value="1"/>
</dbReference>
<evidence type="ECO:0000313" key="2">
    <source>
        <dbReference type="EMBL" id="KAB7530269.1"/>
    </source>
</evidence>
<dbReference type="NCBIfam" id="TIGR02246">
    <property type="entry name" value="SgcJ/EcaC family oxidoreductase"/>
    <property type="match status" value="1"/>
</dbReference>
<dbReference type="EMBL" id="WELG01000001">
    <property type="protein sequence ID" value="KAB7530269.1"/>
    <property type="molecule type" value="Genomic_DNA"/>
</dbReference>
<feature type="domain" description="DUF4440" evidence="1">
    <location>
        <begin position="55"/>
        <end position="170"/>
    </location>
</feature>
<evidence type="ECO:0000313" key="3">
    <source>
        <dbReference type="Proteomes" id="UP000429785"/>
    </source>
</evidence>
<comment type="caution">
    <text evidence="2">The sequence shown here is derived from an EMBL/GenBank/DDBJ whole genome shotgun (WGS) entry which is preliminary data.</text>
</comment>
<evidence type="ECO:0000259" key="1">
    <source>
        <dbReference type="Pfam" id="PF14534"/>
    </source>
</evidence>
<proteinExistence type="predicted"/>
<name>A0A6I1E1G9_9FLAO</name>
<dbReference type="Proteomes" id="UP000429785">
    <property type="component" value="Unassembled WGS sequence"/>
</dbReference>
<dbReference type="OrthoDB" id="582586at2"/>
<organism evidence="2 3">
    <name type="scientific">Flagellimonas olearia</name>
    <dbReference type="NCBI Taxonomy" id="552546"/>
    <lineage>
        <taxon>Bacteria</taxon>
        <taxon>Pseudomonadati</taxon>
        <taxon>Bacteroidota</taxon>
        <taxon>Flavobacteriia</taxon>
        <taxon>Flavobacteriales</taxon>
        <taxon>Flavobacteriaceae</taxon>
        <taxon>Flagellimonas</taxon>
    </lineage>
</organism>
<gene>
    <name evidence="2" type="ORF">F8C76_01815</name>
</gene>
<dbReference type="InterPro" id="IPR027843">
    <property type="entry name" value="DUF4440"/>
</dbReference>
<dbReference type="InterPro" id="IPR011944">
    <property type="entry name" value="Steroid_delta5-4_isomerase"/>
</dbReference>
<dbReference type="AlphaFoldDB" id="A0A6I1E1G9"/>
<protein>
    <submittedName>
        <fullName evidence="2">SgcJ/EcaC family oxidoreductase</fullName>
    </submittedName>
</protein>
<dbReference type="RefSeq" id="WP_152130201.1">
    <property type="nucleotide sequence ID" value="NZ_WELG01000001.1"/>
</dbReference>
<dbReference type="SUPFAM" id="SSF54427">
    <property type="entry name" value="NTF2-like"/>
    <property type="match status" value="1"/>
</dbReference>
<reference evidence="2 3" key="1">
    <citation type="submission" date="2019-10" db="EMBL/GenBank/DDBJ databases">
        <title>Muricauda olearia CL-SS4 JCM15563 genome.</title>
        <authorList>
            <person name="Liu L."/>
        </authorList>
    </citation>
    <scope>NUCLEOTIDE SEQUENCE [LARGE SCALE GENOMIC DNA]</scope>
    <source>
        <strain evidence="2 3">CL-SS4</strain>
    </source>
</reference>
<accession>A0A6I1E1G9</accession>